<sequence>MKTPSAVPAEERQVNLLLALRNTAAGLDLDEILTGVHGYEVAPGAVTDSARRMFERDKETLRRLGVPLVALETPSGTRYRVDEEDYALPEVTLTGAQSAALDLAASAWRDGTLPTTARHALTKLRAVTDDDAEPGVLPDLSVDLSGQEIPDVLVAAVHDRRRVAFDYTTAWSATTRRRTVEPHALRLAEGAWYLDALDVDRGEPRTFRLARISGSIEPLGEAGAFAPPTRSRVTERVAVLALAPGRGLGLRQRARHPEALPVAAAPVPSGDWDVLEVTYSDPFGFAGSLASLADGVVVLAPASLREDVLAHLRGAAALAAGGTGTEED</sequence>
<keyword evidence="4" id="KW-1185">Reference proteome</keyword>
<protein>
    <submittedName>
        <fullName evidence="3">Uncharacterized protein</fullName>
    </submittedName>
</protein>
<dbReference type="AlphaFoldDB" id="A0A0X8JG15"/>
<reference evidence="4" key="1">
    <citation type="submission" date="2016-02" db="EMBL/GenBank/DDBJ databases">
        <authorList>
            <person name="Holder M.E."/>
            <person name="Ajami N.J."/>
            <person name="Petrosino J.F."/>
        </authorList>
    </citation>
    <scope>NUCLEOTIDE SEQUENCE [LARGE SCALE GENOMIC DNA]</scope>
    <source>
        <strain evidence="4">CCUG 36733</strain>
    </source>
</reference>
<organism evidence="3 4">
    <name type="scientific">Actinomyces radicidentis</name>
    <dbReference type="NCBI Taxonomy" id="111015"/>
    <lineage>
        <taxon>Bacteria</taxon>
        <taxon>Bacillati</taxon>
        <taxon>Actinomycetota</taxon>
        <taxon>Actinomycetes</taxon>
        <taxon>Actinomycetales</taxon>
        <taxon>Actinomycetaceae</taxon>
        <taxon>Actinomyces</taxon>
    </lineage>
</organism>
<dbReference type="InterPro" id="IPR026881">
    <property type="entry name" value="WYL_dom"/>
</dbReference>
<dbReference type="STRING" id="111015.AXF14_10675"/>
<evidence type="ECO:0000259" key="2">
    <source>
        <dbReference type="Pfam" id="PF25583"/>
    </source>
</evidence>
<name>A0A0X8JG15_ACTRD</name>
<dbReference type="Proteomes" id="UP000065220">
    <property type="component" value="Chromosome"/>
</dbReference>
<proteinExistence type="predicted"/>
<dbReference type="PANTHER" id="PTHR34580:SF3">
    <property type="entry name" value="PROTEIN PAFB"/>
    <property type="match status" value="1"/>
</dbReference>
<accession>A0A0X8JG15</accession>
<dbReference type="InterPro" id="IPR051534">
    <property type="entry name" value="CBASS_pafABC_assoc_protein"/>
</dbReference>
<evidence type="ECO:0000259" key="1">
    <source>
        <dbReference type="Pfam" id="PF13280"/>
    </source>
</evidence>
<gene>
    <name evidence="3" type="ORF">AXF14_10675</name>
</gene>
<feature type="domain" description="WYL" evidence="1">
    <location>
        <begin position="151"/>
        <end position="213"/>
    </location>
</feature>
<dbReference type="Pfam" id="PF13280">
    <property type="entry name" value="WYL"/>
    <property type="match status" value="1"/>
</dbReference>
<dbReference type="InterPro" id="IPR057727">
    <property type="entry name" value="WCX_dom"/>
</dbReference>
<evidence type="ECO:0000313" key="3">
    <source>
        <dbReference type="EMBL" id="AMD87956.1"/>
    </source>
</evidence>
<dbReference type="KEGG" id="ard:AXF14_10675"/>
<evidence type="ECO:0000313" key="4">
    <source>
        <dbReference type="Proteomes" id="UP000065220"/>
    </source>
</evidence>
<dbReference type="EMBL" id="CP014228">
    <property type="protein sequence ID" value="AMD87956.1"/>
    <property type="molecule type" value="Genomic_DNA"/>
</dbReference>
<dbReference type="PROSITE" id="PS52050">
    <property type="entry name" value="WYL"/>
    <property type="match status" value="1"/>
</dbReference>
<feature type="domain" description="WCX" evidence="2">
    <location>
        <begin position="240"/>
        <end position="316"/>
    </location>
</feature>
<dbReference type="Pfam" id="PF25583">
    <property type="entry name" value="WCX"/>
    <property type="match status" value="1"/>
</dbReference>
<dbReference type="PANTHER" id="PTHR34580">
    <property type="match status" value="1"/>
</dbReference>
<dbReference type="RefSeq" id="WP_067943108.1">
    <property type="nucleotide sequence ID" value="NZ_CP014228.1"/>
</dbReference>